<evidence type="ECO:0000313" key="1">
    <source>
        <dbReference type="EMBL" id="QDZ06606.1"/>
    </source>
</evidence>
<sequence length="152" mass="16811">MPQTLEAYHAEIEAMIVEGEGVVAARDPATAKHLKRRVADSMLLVASYQLFVHRQVFAPLLGQADPALRARVNEVKVECIALTEDLRFNVKDFLADETPLDWDLTAAKMAWFNGRLKKHIADVRQLMSPDLSDKQHAALIARRTGAVGPVAA</sequence>
<evidence type="ECO:0008006" key="3">
    <source>
        <dbReference type="Google" id="ProtNLM"/>
    </source>
</evidence>
<reference evidence="1 2" key="1">
    <citation type="submission" date="2019-07" db="EMBL/GenBank/DDBJ databases">
        <title>Full genome sequence of Sphingomonas sp. 4R-6-7(HKS19).</title>
        <authorList>
            <person name="Im W.-T."/>
        </authorList>
    </citation>
    <scope>NUCLEOTIDE SEQUENCE [LARGE SCALE GENOMIC DNA]</scope>
    <source>
        <strain evidence="1 2">HKS19</strain>
    </source>
</reference>
<name>A0A5B8LF90_9SPHN</name>
<proteinExistence type="predicted"/>
<dbReference type="KEGG" id="spai:FPZ24_03230"/>
<dbReference type="AlphaFoldDB" id="A0A5B8LF90"/>
<organism evidence="1 2">
    <name type="scientific">Sphingomonas panacisoli</name>
    <dbReference type="NCBI Taxonomy" id="1813879"/>
    <lineage>
        <taxon>Bacteria</taxon>
        <taxon>Pseudomonadati</taxon>
        <taxon>Pseudomonadota</taxon>
        <taxon>Alphaproteobacteria</taxon>
        <taxon>Sphingomonadales</taxon>
        <taxon>Sphingomonadaceae</taxon>
        <taxon>Sphingomonas</taxon>
    </lineage>
</organism>
<dbReference type="Proteomes" id="UP000315673">
    <property type="component" value="Chromosome"/>
</dbReference>
<gene>
    <name evidence="1" type="ORF">FPZ24_03230</name>
</gene>
<keyword evidence="2" id="KW-1185">Reference proteome</keyword>
<protein>
    <recommendedName>
        <fullName evidence="3">Hemerythrin-like domain-containing protein</fullName>
    </recommendedName>
</protein>
<accession>A0A5B8LF90</accession>
<evidence type="ECO:0000313" key="2">
    <source>
        <dbReference type="Proteomes" id="UP000315673"/>
    </source>
</evidence>
<dbReference type="EMBL" id="CP042306">
    <property type="protein sequence ID" value="QDZ06606.1"/>
    <property type="molecule type" value="Genomic_DNA"/>
</dbReference>
<dbReference type="RefSeq" id="WP_146569690.1">
    <property type="nucleotide sequence ID" value="NZ_CP042306.1"/>
</dbReference>
<dbReference type="OrthoDB" id="7559565at2"/>